<dbReference type="Bgee" id="ENSMODG00000038906">
    <property type="expression patterns" value="Expressed in adult mammalian kidney and 14 other cell types or tissues"/>
</dbReference>
<accession>A0A5F8H7R6</accession>
<reference evidence="2" key="2">
    <citation type="submission" date="2025-08" db="UniProtKB">
        <authorList>
            <consortium name="Ensembl"/>
        </authorList>
    </citation>
    <scope>IDENTIFICATION</scope>
</reference>
<evidence type="ECO:0000313" key="3">
    <source>
        <dbReference type="Proteomes" id="UP000002280"/>
    </source>
</evidence>
<feature type="compositionally biased region" description="Basic and acidic residues" evidence="1">
    <location>
        <begin position="1"/>
        <end position="10"/>
    </location>
</feature>
<protein>
    <submittedName>
        <fullName evidence="2">Uncharacterized protein</fullName>
    </submittedName>
</protein>
<evidence type="ECO:0000256" key="1">
    <source>
        <dbReference type="SAM" id="MobiDB-lite"/>
    </source>
</evidence>
<evidence type="ECO:0000313" key="2">
    <source>
        <dbReference type="Ensembl" id="ENSMODP00000056003.1"/>
    </source>
</evidence>
<feature type="region of interest" description="Disordered" evidence="1">
    <location>
        <begin position="1"/>
        <end position="40"/>
    </location>
</feature>
<dbReference type="InParanoid" id="A0A5F8H7R6"/>
<feature type="compositionally biased region" description="Polar residues" evidence="1">
    <location>
        <begin position="148"/>
        <end position="158"/>
    </location>
</feature>
<proteinExistence type="predicted"/>
<dbReference type="GeneTree" id="ENSGT00980000202875"/>
<keyword evidence="3" id="KW-1185">Reference proteome</keyword>
<dbReference type="Proteomes" id="UP000002280">
    <property type="component" value="Chromosome 8"/>
</dbReference>
<organism evidence="2 3">
    <name type="scientific">Monodelphis domestica</name>
    <name type="common">Gray short-tailed opossum</name>
    <dbReference type="NCBI Taxonomy" id="13616"/>
    <lineage>
        <taxon>Eukaryota</taxon>
        <taxon>Metazoa</taxon>
        <taxon>Chordata</taxon>
        <taxon>Craniata</taxon>
        <taxon>Vertebrata</taxon>
        <taxon>Euteleostomi</taxon>
        <taxon>Mammalia</taxon>
        <taxon>Metatheria</taxon>
        <taxon>Didelphimorphia</taxon>
        <taxon>Didelphidae</taxon>
        <taxon>Monodelphis</taxon>
    </lineage>
</organism>
<name>A0A5F8H7R6_MONDO</name>
<feature type="region of interest" description="Disordered" evidence="1">
    <location>
        <begin position="73"/>
        <end position="98"/>
    </location>
</feature>
<reference evidence="2" key="3">
    <citation type="submission" date="2025-09" db="UniProtKB">
        <authorList>
            <consortium name="Ensembl"/>
        </authorList>
    </citation>
    <scope>IDENTIFICATION</scope>
</reference>
<dbReference type="AlphaFoldDB" id="A0A5F8H7R6"/>
<feature type="compositionally biased region" description="Pro residues" evidence="1">
    <location>
        <begin position="17"/>
        <end position="39"/>
    </location>
</feature>
<dbReference type="STRING" id="13616.ENSMODP00000056003"/>
<dbReference type="Ensembl" id="ENSMODT00000064163.1">
    <property type="protein sequence ID" value="ENSMODP00000056003.1"/>
    <property type="gene ID" value="ENSMODG00000038906.1"/>
</dbReference>
<reference evidence="2 3" key="1">
    <citation type="journal article" date="2007" name="Nature">
        <title>Genome of the marsupial Monodelphis domestica reveals innovation in non-coding sequences.</title>
        <authorList>
            <person name="Mikkelsen T.S."/>
            <person name="Wakefield M.J."/>
            <person name="Aken B."/>
            <person name="Amemiya C.T."/>
            <person name="Chang J.L."/>
            <person name="Duke S."/>
            <person name="Garber M."/>
            <person name="Gentles A.J."/>
            <person name="Goodstadt L."/>
            <person name="Heger A."/>
            <person name="Jurka J."/>
            <person name="Kamal M."/>
            <person name="Mauceli E."/>
            <person name="Searle S.M."/>
            <person name="Sharpe T."/>
            <person name="Baker M.L."/>
            <person name="Batzer M.A."/>
            <person name="Benos P.V."/>
            <person name="Belov K."/>
            <person name="Clamp M."/>
            <person name="Cook A."/>
            <person name="Cuff J."/>
            <person name="Das R."/>
            <person name="Davidow L."/>
            <person name="Deakin J.E."/>
            <person name="Fazzari M.J."/>
            <person name="Glass J.L."/>
            <person name="Grabherr M."/>
            <person name="Greally J.M."/>
            <person name="Gu W."/>
            <person name="Hore T.A."/>
            <person name="Huttley G.A."/>
            <person name="Kleber M."/>
            <person name="Jirtle R.L."/>
            <person name="Koina E."/>
            <person name="Lee J.T."/>
            <person name="Mahony S."/>
            <person name="Marra M.A."/>
            <person name="Miller R.D."/>
            <person name="Nicholls R.D."/>
            <person name="Oda M."/>
            <person name="Papenfuss A.T."/>
            <person name="Parra Z.E."/>
            <person name="Pollock D.D."/>
            <person name="Ray D.A."/>
            <person name="Schein J.E."/>
            <person name="Speed T.P."/>
            <person name="Thompson K."/>
            <person name="VandeBerg J.L."/>
            <person name="Wade C.M."/>
            <person name="Walker J.A."/>
            <person name="Waters P.D."/>
            <person name="Webber C."/>
            <person name="Weidman J.R."/>
            <person name="Xie X."/>
            <person name="Zody M.C."/>
            <person name="Baldwin J."/>
            <person name="Abdouelleil A."/>
            <person name="Abdulkadir J."/>
            <person name="Abebe A."/>
            <person name="Abera B."/>
            <person name="Abreu J."/>
            <person name="Acer S.C."/>
            <person name="Aftuck L."/>
            <person name="Alexander A."/>
            <person name="An P."/>
            <person name="Anderson E."/>
            <person name="Anderson S."/>
            <person name="Arachi H."/>
            <person name="Azer M."/>
            <person name="Bachantsang P."/>
            <person name="Barry A."/>
            <person name="Bayul T."/>
            <person name="Berlin A."/>
            <person name="Bessette D."/>
            <person name="Bloom T."/>
            <person name="Bloom T."/>
            <person name="Boguslavskiy L."/>
            <person name="Bonnet C."/>
            <person name="Boukhgalter B."/>
            <person name="Bourzgui I."/>
            <person name="Brown A."/>
            <person name="Cahill P."/>
            <person name="Channer S."/>
            <person name="Cheshatsang Y."/>
            <person name="Chuda L."/>
            <person name="Citroen M."/>
            <person name="Collymore A."/>
            <person name="Cooke P."/>
            <person name="Costello M."/>
            <person name="D'Aco K."/>
            <person name="Daza R."/>
            <person name="De Haan G."/>
            <person name="DeGray S."/>
            <person name="DeMaso C."/>
            <person name="Dhargay N."/>
            <person name="Dooley K."/>
            <person name="Dooley E."/>
            <person name="Doricent M."/>
            <person name="Dorje P."/>
            <person name="Dorjee K."/>
            <person name="Dupes A."/>
            <person name="Elong R."/>
            <person name="Falk J."/>
            <person name="Farina A."/>
            <person name="Faro S."/>
            <person name="Ferguson D."/>
            <person name="Fisher S."/>
            <person name="Foley C.D."/>
            <person name="Franke A."/>
            <person name="Friedrich D."/>
            <person name="Gadbois L."/>
            <person name="Gearin G."/>
            <person name="Gearin C.R."/>
            <person name="Giannoukos G."/>
            <person name="Goode T."/>
            <person name="Graham J."/>
            <person name="Grandbois E."/>
            <person name="Grewal S."/>
            <person name="Gyaltsen K."/>
            <person name="Hafez N."/>
            <person name="Hagos B."/>
            <person name="Hall J."/>
            <person name="Henson C."/>
            <person name="Hollinger A."/>
            <person name="Honan T."/>
            <person name="Huard M.D."/>
            <person name="Hughes L."/>
            <person name="Hurhula B."/>
            <person name="Husby M.E."/>
            <person name="Kamat A."/>
            <person name="Kanga B."/>
            <person name="Kashin S."/>
            <person name="Khazanovich D."/>
            <person name="Kisner P."/>
            <person name="Lance K."/>
            <person name="Lara M."/>
            <person name="Lee W."/>
            <person name="Lennon N."/>
            <person name="Letendre F."/>
            <person name="LeVine R."/>
            <person name="Lipovsky A."/>
            <person name="Liu X."/>
            <person name="Liu J."/>
            <person name="Liu S."/>
            <person name="Lokyitsang T."/>
            <person name="Lokyitsang Y."/>
            <person name="Lubonja R."/>
            <person name="Lui A."/>
            <person name="MacDonald P."/>
            <person name="Magnisalis V."/>
            <person name="Maru K."/>
            <person name="Matthews C."/>
            <person name="McCusker W."/>
            <person name="McDonough S."/>
            <person name="Mehta T."/>
            <person name="Meldrim J."/>
            <person name="Meneus L."/>
            <person name="Mihai O."/>
            <person name="Mihalev A."/>
            <person name="Mihova T."/>
            <person name="Mittelman R."/>
            <person name="Mlenga V."/>
            <person name="Montmayeur A."/>
            <person name="Mulrain L."/>
            <person name="Navidi A."/>
            <person name="Naylor J."/>
            <person name="Negash T."/>
            <person name="Nguyen T."/>
            <person name="Nguyen N."/>
            <person name="Nicol R."/>
            <person name="Norbu C."/>
            <person name="Norbu N."/>
            <person name="Novod N."/>
            <person name="O'Neill B."/>
            <person name="Osman S."/>
            <person name="Markiewicz E."/>
            <person name="Oyono O.L."/>
            <person name="Patti C."/>
            <person name="Phunkhang P."/>
            <person name="Pierre F."/>
            <person name="Priest M."/>
            <person name="Raghuraman S."/>
            <person name="Rege F."/>
            <person name="Reyes R."/>
            <person name="Rise C."/>
            <person name="Rogov P."/>
            <person name="Ross K."/>
            <person name="Ryan E."/>
            <person name="Settipalli S."/>
            <person name="Shea T."/>
            <person name="Sherpa N."/>
            <person name="Shi L."/>
            <person name="Shih D."/>
            <person name="Sparrow T."/>
            <person name="Spaulding J."/>
            <person name="Stalker J."/>
            <person name="Stange-Thomann N."/>
            <person name="Stavropoulos S."/>
            <person name="Stone C."/>
            <person name="Strader C."/>
            <person name="Tesfaye S."/>
            <person name="Thomson T."/>
            <person name="Thoulutsang Y."/>
            <person name="Thoulutsang D."/>
            <person name="Topham K."/>
            <person name="Topping I."/>
            <person name="Tsamla T."/>
            <person name="Vassiliev H."/>
            <person name="Vo A."/>
            <person name="Wangchuk T."/>
            <person name="Wangdi T."/>
            <person name="Weiand M."/>
            <person name="Wilkinson J."/>
            <person name="Wilson A."/>
            <person name="Yadav S."/>
            <person name="Young G."/>
            <person name="Yu Q."/>
            <person name="Zembek L."/>
            <person name="Zhong D."/>
            <person name="Zimmer A."/>
            <person name="Zwirko Z."/>
            <person name="Jaffe D.B."/>
            <person name="Alvarez P."/>
            <person name="Brockman W."/>
            <person name="Butler J."/>
            <person name="Chin C."/>
            <person name="Gnerre S."/>
            <person name="MacCallum I."/>
            <person name="Graves J.A."/>
            <person name="Ponting C.P."/>
            <person name="Breen M."/>
            <person name="Samollow P.B."/>
            <person name="Lander E.S."/>
            <person name="Lindblad-Toh K."/>
        </authorList>
    </citation>
    <scope>NUCLEOTIDE SEQUENCE [LARGE SCALE GENOMIC DNA]</scope>
</reference>
<sequence>AIGERSERVRPRLLTGKPPPPPLPPLPPPPGPPPPPPAPRCCLLLRRPWLGTAAAAAAAPAAAADPGSWAAACILPNPPTPPGREREPRTSSSLPTLSLTPTLPSLPCIPSLLCPRPFTLHPYPRGGWGSGGRRKPGEKELGRPVKMGNTTSCCVSSSPKLRRNAHSRLESYRPDTELSREDTGCNLQHISDRENIDGSCLSHLPKSR</sequence>
<feature type="region of interest" description="Disordered" evidence="1">
    <location>
        <begin position="125"/>
        <end position="158"/>
    </location>
</feature>